<dbReference type="PANTHER" id="PTHR30213:SF0">
    <property type="entry name" value="UPF0761 MEMBRANE PROTEIN YIHY"/>
    <property type="match status" value="1"/>
</dbReference>
<comment type="subcellular location">
    <subcellularLocation>
        <location evidence="1">Cell membrane</location>
        <topology evidence="1">Multi-pass membrane protein</topology>
    </subcellularLocation>
</comment>
<feature type="transmembrane region" description="Helical" evidence="6">
    <location>
        <begin position="37"/>
        <end position="60"/>
    </location>
</feature>
<dbReference type="NCBIfam" id="TIGR00765">
    <property type="entry name" value="yihY_not_rbn"/>
    <property type="match status" value="1"/>
</dbReference>
<organism evidence="7 8">
    <name type="scientific">Terrisporobacter hibernicus</name>
    <dbReference type="NCBI Taxonomy" id="2813371"/>
    <lineage>
        <taxon>Bacteria</taxon>
        <taxon>Bacillati</taxon>
        <taxon>Bacillota</taxon>
        <taxon>Clostridia</taxon>
        <taxon>Peptostreptococcales</taxon>
        <taxon>Peptostreptococcaceae</taxon>
        <taxon>Terrisporobacter</taxon>
    </lineage>
</organism>
<dbReference type="Proteomes" id="UP001198983">
    <property type="component" value="Chromosome"/>
</dbReference>
<keyword evidence="5 6" id="KW-0472">Membrane</keyword>
<keyword evidence="2" id="KW-1003">Cell membrane</keyword>
<dbReference type="AlphaFoldDB" id="A0AAX2ZFB4"/>
<evidence type="ECO:0000256" key="2">
    <source>
        <dbReference type="ARBA" id="ARBA00022475"/>
    </source>
</evidence>
<feature type="transmembrane region" description="Helical" evidence="6">
    <location>
        <begin position="95"/>
        <end position="113"/>
    </location>
</feature>
<dbReference type="InterPro" id="IPR017039">
    <property type="entry name" value="Virul_fac_BrkB"/>
</dbReference>
<gene>
    <name evidence="7" type="ORF">JW646_00840</name>
</gene>
<dbReference type="KEGG" id="tem:JW646_00840"/>
<feature type="transmembrane region" description="Helical" evidence="6">
    <location>
        <begin position="246"/>
        <end position="271"/>
    </location>
</feature>
<dbReference type="Pfam" id="PF03631">
    <property type="entry name" value="Virul_fac_BrkB"/>
    <property type="match status" value="1"/>
</dbReference>
<reference evidence="7 8" key="1">
    <citation type="journal article" date="2023" name="Int. J. Syst. Evol. Microbiol.">
        <title>Terrisporobacter hibernicus sp. nov., isolated from bovine faeces in Northern Ireland.</title>
        <authorList>
            <person name="Mitchell M."/>
            <person name="Nguyen S.V."/>
            <person name="Connor M."/>
            <person name="Fairley D.J."/>
            <person name="Donoghue O."/>
            <person name="Marshall H."/>
            <person name="Koolman L."/>
            <person name="McMullan G."/>
            <person name="Schaffer K.E."/>
            <person name="McGrath J.W."/>
            <person name="Fanning S."/>
        </authorList>
    </citation>
    <scope>NUCLEOTIDE SEQUENCE [LARGE SCALE GENOMIC DNA]</scope>
    <source>
        <strain evidence="7 8">MCA3</strain>
    </source>
</reference>
<evidence type="ECO:0000256" key="1">
    <source>
        <dbReference type="ARBA" id="ARBA00004651"/>
    </source>
</evidence>
<dbReference type="GO" id="GO:0005886">
    <property type="term" value="C:plasma membrane"/>
    <property type="evidence" value="ECO:0007669"/>
    <property type="project" value="UniProtKB-SubCell"/>
</dbReference>
<evidence type="ECO:0000256" key="4">
    <source>
        <dbReference type="ARBA" id="ARBA00022989"/>
    </source>
</evidence>
<evidence type="ECO:0000313" key="8">
    <source>
        <dbReference type="Proteomes" id="UP001198983"/>
    </source>
</evidence>
<dbReference type="PANTHER" id="PTHR30213">
    <property type="entry name" value="INNER MEMBRANE PROTEIN YHJD"/>
    <property type="match status" value="1"/>
</dbReference>
<dbReference type="EMBL" id="CP081135">
    <property type="protein sequence ID" value="UEL48029.1"/>
    <property type="molecule type" value="Genomic_DNA"/>
</dbReference>
<keyword evidence="4 6" id="KW-1133">Transmembrane helix</keyword>
<feature type="transmembrane region" description="Helical" evidence="6">
    <location>
        <begin position="178"/>
        <end position="200"/>
    </location>
</feature>
<sequence length="281" mass="33021">MKNKLNSKFQTYSKKMKFLMEYSNYREINSKAAEMSFYLLLSFFPFLIFTISLVVYTPIIKISKYIFLLKKILPLSAFNIVSSLMQSAIENRSFSFLILSFILAMYTMSRAVLSLIRGMNRSYNIRETRPYFEVLFISLVFVIMLVVLIFTSMIFLVFGERLGSFLFNLIGLDQYFMYIWNLCRYVVGIITVIIILMNLYRFTPNKKLHFKDVLPGAIVSTLCWLVASFCYSFYSNNFARYDIIYGSLGGIIVLMTWVYLSSWTILIGCEINARLYKRKMR</sequence>
<evidence type="ECO:0000313" key="7">
    <source>
        <dbReference type="EMBL" id="UEL48029.1"/>
    </source>
</evidence>
<keyword evidence="3 6" id="KW-0812">Transmembrane</keyword>
<proteinExistence type="predicted"/>
<feature type="transmembrane region" description="Helical" evidence="6">
    <location>
        <begin position="212"/>
        <end position="234"/>
    </location>
</feature>
<dbReference type="RefSeq" id="WP_228416233.1">
    <property type="nucleotide sequence ID" value="NZ_CP081135.1"/>
</dbReference>
<name>A0AAX2ZFB4_9FIRM</name>
<evidence type="ECO:0000256" key="6">
    <source>
        <dbReference type="SAM" id="Phobius"/>
    </source>
</evidence>
<dbReference type="PIRSF" id="PIRSF035875">
    <property type="entry name" value="RNase_BN"/>
    <property type="match status" value="1"/>
</dbReference>
<accession>A0AAX2ZFB4</accession>
<evidence type="ECO:0000256" key="3">
    <source>
        <dbReference type="ARBA" id="ARBA00022692"/>
    </source>
</evidence>
<keyword evidence="8" id="KW-1185">Reference proteome</keyword>
<evidence type="ECO:0000256" key="5">
    <source>
        <dbReference type="ARBA" id="ARBA00023136"/>
    </source>
</evidence>
<feature type="transmembrane region" description="Helical" evidence="6">
    <location>
        <begin position="134"/>
        <end position="158"/>
    </location>
</feature>
<protein>
    <submittedName>
        <fullName evidence="7">YihY/virulence factor BrkB family protein</fullName>
    </submittedName>
</protein>